<feature type="domain" description="UPF0033" evidence="1">
    <location>
        <begin position="2"/>
        <end position="66"/>
    </location>
</feature>
<reference evidence="2 3" key="1">
    <citation type="submission" date="2018-06" db="EMBL/GenBank/DDBJ databases">
        <authorList>
            <consortium name="Pathogen Informatics"/>
            <person name="Doyle S."/>
        </authorList>
    </citation>
    <scope>NUCLEOTIDE SEQUENCE [LARGE SCALE GENOMIC DNA]</scope>
    <source>
        <strain evidence="2 3">NCTC12475</strain>
    </source>
</reference>
<accession>A0A381DI56</accession>
<dbReference type="Pfam" id="PF01206">
    <property type="entry name" value="TusA"/>
    <property type="match status" value="1"/>
</dbReference>
<dbReference type="CDD" id="cd00291">
    <property type="entry name" value="SirA_YedF_YeeD"/>
    <property type="match status" value="1"/>
</dbReference>
<evidence type="ECO:0000259" key="1">
    <source>
        <dbReference type="Pfam" id="PF01206"/>
    </source>
</evidence>
<organism evidence="2 3">
    <name type="scientific">Campylobacter sputorum subsp. sputorum</name>
    <dbReference type="NCBI Taxonomy" id="32024"/>
    <lineage>
        <taxon>Bacteria</taxon>
        <taxon>Pseudomonadati</taxon>
        <taxon>Campylobacterota</taxon>
        <taxon>Epsilonproteobacteria</taxon>
        <taxon>Campylobacterales</taxon>
        <taxon>Campylobacteraceae</taxon>
        <taxon>Campylobacter</taxon>
    </lineage>
</organism>
<proteinExistence type="predicted"/>
<sequence length="69" mass="7539">MKLDATGLSCPTPVILLKNEFDKGEKEIELIVDCGAAQENTKRLALSYGYSILGEDNKNGVITIKLVKK</sequence>
<dbReference type="AlphaFoldDB" id="A0A381DI56"/>
<dbReference type="STRING" id="32024.GCA_000788295_00702"/>
<evidence type="ECO:0000313" key="2">
    <source>
        <dbReference type="EMBL" id="SUX10383.1"/>
    </source>
</evidence>
<dbReference type="EMBL" id="UFVD01000001">
    <property type="protein sequence ID" value="SUX10383.1"/>
    <property type="molecule type" value="Genomic_DNA"/>
</dbReference>
<dbReference type="InterPro" id="IPR001455">
    <property type="entry name" value="TusA-like"/>
</dbReference>
<dbReference type="SUPFAM" id="SSF64307">
    <property type="entry name" value="SirA-like"/>
    <property type="match status" value="1"/>
</dbReference>
<protein>
    <submittedName>
        <fullName evidence="2">Selenium metabolism protein YedF</fullName>
    </submittedName>
</protein>
<gene>
    <name evidence="2" type="ORF">NCTC12475_00573</name>
</gene>
<name>A0A381DI56_9BACT</name>
<dbReference type="Gene3D" id="3.30.110.40">
    <property type="entry name" value="TusA-like domain"/>
    <property type="match status" value="1"/>
</dbReference>
<dbReference type="InterPro" id="IPR036868">
    <property type="entry name" value="TusA-like_sf"/>
</dbReference>
<dbReference type="Proteomes" id="UP000254920">
    <property type="component" value="Unassembled WGS sequence"/>
</dbReference>
<dbReference type="RefSeq" id="WP_201260271.1">
    <property type="nucleotide sequence ID" value="NZ_CP043427.1"/>
</dbReference>
<evidence type="ECO:0000313" key="3">
    <source>
        <dbReference type="Proteomes" id="UP000254920"/>
    </source>
</evidence>
<dbReference type="GeneID" id="93091012"/>
<keyword evidence="3" id="KW-1185">Reference proteome</keyword>